<dbReference type="CDD" id="cd00038">
    <property type="entry name" value="CAP_ED"/>
    <property type="match status" value="1"/>
</dbReference>
<name>A0A0T5VT69_9SPHI</name>
<evidence type="ECO:0000259" key="1">
    <source>
        <dbReference type="PROSITE" id="PS50042"/>
    </source>
</evidence>
<reference evidence="2 3" key="1">
    <citation type="submission" date="2015-11" db="EMBL/GenBank/DDBJ databases">
        <title>Sequence of Pedobacter ginsenosidimutans.</title>
        <authorList>
            <person name="Carson E."/>
            <person name="Keyser V."/>
            <person name="Newman J."/>
            <person name="Miller J."/>
        </authorList>
    </citation>
    <scope>NUCLEOTIDE SEQUENCE [LARGE SCALE GENOMIC DNA]</scope>
    <source>
        <strain evidence="2 3">KACC 14530</strain>
    </source>
</reference>
<dbReference type="OrthoDB" id="792939at2"/>
<proteinExistence type="predicted"/>
<dbReference type="Pfam" id="PF00027">
    <property type="entry name" value="cNMP_binding"/>
    <property type="match status" value="1"/>
</dbReference>
<dbReference type="InterPro" id="IPR000595">
    <property type="entry name" value="cNMP-bd_dom"/>
</dbReference>
<evidence type="ECO:0000313" key="3">
    <source>
        <dbReference type="Proteomes" id="UP000051950"/>
    </source>
</evidence>
<dbReference type="STRING" id="687842.ASU31_05180"/>
<dbReference type="Gene3D" id="2.60.120.10">
    <property type="entry name" value="Jelly Rolls"/>
    <property type="match status" value="1"/>
</dbReference>
<dbReference type="InterPro" id="IPR014710">
    <property type="entry name" value="RmlC-like_jellyroll"/>
</dbReference>
<comment type="caution">
    <text evidence="2">The sequence shown here is derived from an EMBL/GenBank/DDBJ whole genome shotgun (WGS) entry which is preliminary data.</text>
</comment>
<accession>A0A0T5VT69</accession>
<dbReference type="SUPFAM" id="SSF51206">
    <property type="entry name" value="cAMP-binding domain-like"/>
    <property type="match status" value="1"/>
</dbReference>
<dbReference type="InterPro" id="IPR018490">
    <property type="entry name" value="cNMP-bd_dom_sf"/>
</dbReference>
<keyword evidence="3" id="KW-1185">Reference proteome</keyword>
<dbReference type="AlphaFoldDB" id="A0A0T5VT69"/>
<dbReference type="Proteomes" id="UP000051950">
    <property type="component" value="Unassembled WGS sequence"/>
</dbReference>
<gene>
    <name evidence="2" type="ORF">ASU31_05180</name>
</gene>
<dbReference type="EMBL" id="LMZQ01000003">
    <property type="protein sequence ID" value="KRT17068.1"/>
    <property type="molecule type" value="Genomic_DNA"/>
</dbReference>
<dbReference type="PROSITE" id="PS50042">
    <property type="entry name" value="CNMP_BINDING_3"/>
    <property type="match status" value="1"/>
</dbReference>
<sequence>MSAQEILASVGSFSPYDLLLFEEKTVRKIFSKNDMLLQPGEICQSVYFILSGSFFQFQDNDLTETIIDLHLPKEWMYNHPSLIEQKPSGTTIKAFEDAEVIELSLSNLHGLIAGSQSFLNLGRIFDQANHRTYLFDNALSPAQKYNYIKNVKPLIVQVFPVKMIASYLKIAPETLSRVRANH</sequence>
<feature type="domain" description="Cyclic nucleotide-binding" evidence="1">
    <location>
        <begin position="30"/>
        <end position="112"/>
    </location>
</feature>
<protein>
    <submittedName>
        <fullName evidence="2">Cyclic nucleotide-binding protein</fullName>
    </submittedName>
</protein>
<organism evidence="2 3">
    <name type="scientific">Pedobacter ginsenosidimutans</name>
    <dbReference type="NCBI Taxonomy" id="687842"/>
    <lineage>
        <taxon>Bacteria</taxon>
        <taxon>Pseudomonadati</taxon>
        <taxon>Bacteroidota</taxon>
        <taxon>Sphingobacteriia</taxon>
        <taxon>Sphingobacteriales</taxon>
        <taxon>Sphingobacteriaceae</taxon>
        <taxon>Pedobacter</taxon>
    </lineage>
</organism>
<evidence type="ECO:0000313" key="2">
    <source>
        <dbReference type="EMBL" id="KRT17068.1"/>
    </source>
</evidence>